<dbReference type="InterPro" id="IPR003594">
    <property type="entry name" value="HATPase_dom"/>
</dbReference>
<dbReference type="InterPro" id="IPR013767">
    <property type="entry name" value="PAS_fold"/>
</dbReference>
<dbReference type="NCBIfam" id="TIGR00229">
    <property type="entry name" value="sensory_box"/>
    <property type="match status" value="1"/>
</dbReference>
<accession>A0A9W7NJY1</accession>
<dbReference type="InterPro" id="IPR035965">
    <property type="entry name" value="PAS-like_dom_sf"/>
</dbReference>
<dbReference type="Gene3D" id="1.10.287.130">
    <property type="match status" value="1"/>
</dbReference>
<dbReference type="SUPFAM" id="SSF47384">
    <property type="entry name" value="Homodimeric domain of signal transducing histidine kinase"/>
    <property type="match status" value="1"/>
</dbReference>
<reference evidence="13 14" key="1">
    <citation type="submission" date="2018-07" db="EMBL/GenBank/DDBJ databases">
        <title>Genome sequence of Azospirillum sp. ATCC 49961.</title>
        <authorList>
            <person name="Sant'Anna F.H."/>
            <person name="Baldani J.I."/>
            <person name="Zilli J.E."/>
            <person name="Reis V.M."/>
            <person name="Hartmann A."/>
            <person name="Cruz L."/>
            <person name="de Souza E.M."/>
            <person name="de Oliveira Pedrosa F."/>
            <person name="Passaglia L.M.P."/>
        </authorList>
    </citation>
    <scope>NUCLEOTIDE SEQUENCE [LARGE SCALE GENOMIC DNA]</scope>
    <source>
        <strain evidence="13 14">ATCC 49961</strain>
    </source>
</reference>
<feature type="region of interest" description="Disordered" evidence="10">
    <location>
        <begin position="541"/>
        <end position="562"/>
    </location>
</feature>
<dbReference type="SUPFAM" id="SSF52172">
    <property type="entry name" value="CheY-like"/>
    <property type="match status" value="1"/>
</dbReference>
<feature type="region of interest" description="Disordered" evidence="10">
    <location>
        <begin position="1"/>
        <end position="22"/>
    </location>
</feature>
<keyword evidence="3 9" id="KW-0597">Phosphoprotein</keyword>
<evidence type="ECO:0000256" key="6">
    <source>
        <dbReference type="ARBA" id="ARBA00022777"/>
    </source>
</evidence>
<keyword evidence="5" id="KW-0547">Nucleotide-binding</keyword>
<evidence type="ECO:0000256" key="2">
    <source>
        <dbReference type="ARBA" id="ARBA00012438"/>
    </source>
</evidence>
<gene>
    <name evidence="13" type="ORF">DS843_13050</name>
</gene>
<dbReference type="EMBL" id="QOKW01000008">
    <property type="protein sequence ID" value="KAA0680756.1"/>
    <property type="molecule type" value="Genomic_DNA"/>
</dbReference>
<evidence type="ECO:0000256" key="8">
    <source>
        <dbReference type="ARBA" id="ARBA00023012"/>
    </source>
</evidence>
<dbReference type="InterPro" id="IPR011006">
    <property type="entry name" value="CheY-like_superfamily"/>
</dbReference>
<keyword evidence="4" id="KW-0808">Transferase</keyword>
<feature type="domain" description="Histidine kinase" evidence="11">
    <location>
        <begin position="331"/>
        <end position="539"/>
    </location>
</feature>
<evidence type="ECO:0000256" key="1">
    <source>
        <dbReference type="ARBA" id="ARBA00000085"/>
    </source>
</evidence>
<evidence type="ECO:0000313" key="14">
    <source>
        <dbReference type="Proteomes" id="UP000480854"/>
    </source>
</evidence>
<evidence type="ECO:0000313" key="13">
    <source>
        <dbReference type="EMBL" id="KAA0680756.1"/>
    </source>
</evidence>
<sequence length="697" mass="73559">MTTTAWSCSCPSTSPSGSGTSAGSSSSCWTSTPCRTCAAPSPATWTGCAGHWAARLPHDPNRSAAMTDPCPSATPSVLDELDMGVVIVDDARRIVVWNTWMVRHSGISRRAAIGTELFTLIPAMAGGRVDLAVRDALDTGLPAVISHHVNHDLFPLLRGDGLTDERVAQSIVVRPTRTGRGMGGLIQIYDQTAAVERERKLRAQRNARYHAIVDAARDCFITVDEDGAIWGMNPATEERFGCSAAAMRGQPITRLLPQLQELPLLGDPLMPVRAVGAGGKTFDAEISMGSWMNNGVRHFTLFIRDVTERNLTAENLRRTEHIQALGALTGGVAHEFNNLLMVIRANAELVLALAGGEAAAHAAEIVQAADRGRVLTDGLLSFARRQPLNPVRVTLDAAVEDILRLAAPLLGVSVEIAVAPILAGSAVMADRTQLQNALLNLLINARDAMPDGGRITISAGPGPEPGHCHIAVADTGTGMTPAVLEKACEPFFTTKDQGKGTGLGLSMVAGFARQSGGDLLLSSRPGAGTTATIRLRCAAPEDASATAGSDAEDAEEGPPPTLPHLRLLLTEDDPQVRAGVLAMLSRGGHRVAAAANGPDALDRMAEEDFDMLVTDVMLPRGMNGIALACEARRMFPQLAVVLMSGYHGFDTALLDAVGPAAVLRKPFGRADLERAIASALRQRPGSESRNRPDTVGK</sequence>
<dbReference type="OrthoDB" id="9795133at2"/>
<evidence type="ECO:0000256" key="10">
    <source>
        <dbReference type="SAM" id="MobiDB-lite"/>
    </source>
</evidence>
<proteinExistence type="predicted"/>
<evidence type="ECO:0000256" key="7">
    <source>
        <dbReference type="ARBA" id="ARBA00022840"/>
    </source>
</evidence>
<dbReference type="PROSITE" id="PS50110">
    <property type="entry name" value="RESPONSE_REGULATORY"/>
    <property type="match status" value="1"/>
</dbReference>
<dbReference type="InterPro" id="IPR004358">
    <property type="entry name" value="Sig_transdc_His_kin-like_C"/>
</dbReference>
<organism evidence="13 14">
    <name type="scientific">Roseomonas genomospecies 6</name>
    <dbReference type="NCBI Taxonomy" id="214106"/>
    <lineage>
        <taxon>Bacteria</taxon>
        <taxon>Pseudomonadati</taxon>
        <taxon>Pseudomonadota</taxon>
        <taxon>Alphaproteobacteria</taxon>
        <taxon>Acetobacterales</taxon>
        <taxon>Roseomonadaceae</taxon>
        <taxon>Roseomonas</taxon>
    </lineage>
</organism>
<protein>
    <recommendedName>
        <fullName evidence="2">histidine kinase</fullName>
        <ecNumber evidence="2">2.7.13.3</ecNumber>
    </recommendedName>
</protein>
<dbReference type="PANTHER" id="PTHR43065:SF49">
    <property type="entry name" value="HISTIDINE KINASE"/>
    <property type="match status" value="1"/>
</dbReference>
<evidence type="ECO:0000259" key="11">
    <source>
        <dbReference type="PROSITE" id="PS50109"/>
    </source>
</evidence>
<dbReference type="Gene3D" id="3.30.450.20">
    <property type="entry name" value="PAS domain"/>
    <property type="match status" value="2"/>
</dbReference>
<dbReference type="Gene3D" id="3.30.565.10">
    <property type="entry name" value="Histidine kinase-like ATPase, C-terminal domain"/>
    <property type="match status" value="1"/>
</dbReference>
<comment type="catalytic activity">
    <reaction evidence="1">
        <text>ATP + protein L-histidine = ADP + protein N-phospho-L-histidine.</text>
        <dbReference type="EC" id="2.7.13.3"/>
    </reaction>
</comment>
<dbReference type="InterPro" id="IPR036890">
    <property type="entry name" value="HATPase_C_sf"/>
</dbReference>
<dbReference type="Gene3D" id="3.40.50.2300">
    <property type="match status" value="1"/>
</dbReference>
<dbReference type="GO" id="GO:0005524">
    <property type="term" value="F:ATP binding"/>
    <property type="evidence" value="ECO:0007669"/>
    <property type="project" value="UniProtKB-KW"/>
</dbReference>
<dbReference type="CDD" id="cd00082">
    <property type="entry name" value="HisKA"/>
    <property type="match status" value="1"/>
</dbReference>
<dbReference type="AlphaFoldDB" id="A0A9W7NJY1"/>
<dbReference type="Proteomes" id="UP000480854">
    <property type="component" value="Unassembled WGS sequence"/>
</dbReference>
<dbReference type="CDD" id="cd00130">
    <property type="entry name" value="PAS"/>
    <property type="match status" value="1"/>
</dbReference>
<dbReference type="InterPro" id="IPR003661">
    <property type="entry name" value="HisK_dim/P_dom"/>
</dbReference>
<evidence type="ECO:0000256" key="4">
    <source>
        <dbReference type="ARBA" id="ARBA00022679"/>
    </source>
</evidence>
<dbReference type="SUPFAM" id="SSF55785">
    <property type="entry name" value="PYP-like sensor domain (PAS domain)"/>
    <property type="match status" value="2"/>
</dbReference>
<evidence type="ECO:0000256" key="9">
    <source>
        <dbReference type="PROSITE-ProRule" id="PRU00169"/>
    </source>
</evidence>
<keyword evidence="6" id="KW-0418">Kinase</keyword>
<dbReference type="SMART" id="SM00091">
    <property type="entry name" value="PAS"/>
    <property type="match status" value="2"/>
</dbReference>
<dbReference type="PRINTS" id="PR00344">
    <property type="entry name" value="BCTRLSENSOR"/>
</dbReference>
<dbReference type="PROSITE" id="PS50109">
    <property type="entry name" value="HIS_KIN"/>
    <property type="match status" value="1"/>
</dbReference>
<name>A0A9W7NJY1_9PROT</name>
<dbReference type="GO" id="GO:0006355">
    <property type="term" value="P:regulation of DNA-templated transcription"/>
    <property type="evidence" value="ECO:0007669"/>
    <property type="project" value="InterPro"/>
</dbReference>
<feature type="domain" description="Response regulatory" evidence="12">
    <location>
        <begin position="566"/>
        <end position="680"/>
    </location>
</feature>
<dbReference type="SMART" id="SM00448">
    <property type="entry name" value="REC"/>
    <property type="match status" value="1"/>
</dbReference>
<dbReference type="InterPro" id="IPR005467">
    <property type="entry name" value="His_kinase_dom"/>
</dbReference>
<dbReference type="InterPro" id="IPR000014">
    <property type="entry name" value="PAS"/>
</dbReference>
<evidence type="ECO:0000259" key="12">
    <source>
        <dbReference type="PROSITE" id="PS50110"/>
    </source>
</evidence>
<dbReference type="PANTHER" id="PTHR43065">
    <property type="entry name" value="SENSOR HISTIDINE KINASE"/>
    <property type="match status" value="1"/>
</dbReference>
<dbReference type="Pfam" id="PF00989">
    <property type="entry name" value="PAS"/>
    <property type="match status" value="1"/>
</dbReference>
<comment type="caution">
    <text evidence="13">The sequence shown here is derived from an EMBL/GenBank/DDBJ whole genome shotgun (WGS) entry which is preliminary data.</text>
</comment>
<dbReference type="EC" id="2.7.13.3" evidence="2"/>
<dbReference type="InterPro" id="IPR001789">
    <property type="entry name" value="Sig_transdc_resp-reg_receiver"/>
</dbReference>
<evidence type="ECO:0000256" key="3">
    <source>
        <dbReference type="ARBA" id="ARBA00022553"/>
    </source>
</evidence>
<evidence type="ECO:0000256" key="5">
    <source>
        <dbReference type="ARBA" id="ARBA00022741"/>
    </source>
</evidence>
<dbReference type="SMART" id="SM00387">
    <property type="entry name" value="HATPase_c"/>
    <property type="match status" value="1"/>
</dbReference>
<dbReference type="SUPFAM" id="SSF55874">
    <property type="entry name" value="ATPase domain of HSP90 chaperone/DNA topoisomerase II/histidine kinase"/>
    <property type="match status" value="1"/>
</dbReference>
<keyword evidence="14" id="KW-1185">Reference proteome</keyword>
<dbReference type="Pfam" id="PF00072">
    <property type="entry name" value="Response_reg"/>
    <property type="match status" value="1"/>
</dbReference>
<keyword evidence="8" id="KW-0902">Two-component regulatory system</keyword>
<keyword evidence="7" id="KW-0067">ATP-binding</keyword>
<dbReference type="GO" id="GO:0000155">
    <property type="term" value="F:phosphorelay sensor kinase activity"/>
    <property type="evidence" value="ECO:0007669"/>
    <property type="project" value="InterPro"/>
</dbReference>
<feature type="modified residue" description="4-aspartylphosphate" evidence="9">
    <location>
        <position position="615"/>
    </location>
</feature>
<dbReference type="Pfam" id="PF02518">
    <property type="entry name" value="HATPase_c"/>
    <property type="match status" value="1"/>
</dbReference>
<dbReference type="SMART" id="SM00388">
    <property type="entry name" value="HisKA"/>
    <property type="match status" value="1"/>
</dbReference>
<dbReference type="InterPro" id="IPR036097">
    <property type="entry name" value="HisK_dim/P_sf"/>
</dbReference>